<accession>A4XL93</accession>
<dbReference type="EMBL" id="CP000679">
    <property type="protein sequence ID" value="ABP67678.1"/>
    <property type="molecule type" value="Genomic_DNA"/>
</dbReference>
<proteinExistence type="predicted"/>
<dbReference type="Proteomes" id="UP000000256">
    <property type="component" value="Chromosome"/>
</dbReference>
<dbReference type="HOGENOM" id="CLU_2768056_0_0_9"/>
<gene>
    <name evidence="1" type="ordered locus">Csac_2095</name>
</gene>
<sequence>MGEIYENIRDNFSVLFDFLEDMSTSYSEALYLALFKTEGNLVEKVKEYKKKEKGIDYSKEGESDGSQNT</sequence>
<dbReference type="KEGG" id="csc:Csac_2095"/>
<keyword evidence="2" id="KW-1185">Reference proteome</keyword>
<organism evidence="1 2">
    <name type="scientific">Caldicellulosiruptor saccharolyticus (strain ATCC 43494 / DSM 8903 / Tp8T 6331)</name>
    <dbReference type="NCBI Taxonomy" id="351627"/>
    <lineage>
        <taxon>Bacteria</taxon>
        <taxon>Bacillati</taxon>
        <taxon>Bacillota</taxon>
        <taxon>Bacillota incertae sedis</taxon>
        <taxon>Caldicellulosiruptorales</taxon>
        <taxon>Caldicellulosiruptoraceae</taxon>
        <taxon>Caldicellulosiruptor</taxon>
    </lineage>
</organism>
<evidence type="ECO:0000313" key="1">
    <source>
        <dbReference type="EMBL" id="ABP67678.1"/>
    </source>
</evidence>
<evidence type="ECO:0000313" key="2">
    <source>
        <dbReference type="Proteomes" id="UP000000256"/>
    </source>
</evidence>
<name>A4XL93_CALS8</name>
<reference evidence="1 2" key="1">
    <citation type="journal article" date="2008" name="Appl. Environ. Microbiol.">
        <title>Hydrogenomics of the extremely thermophilic bacterium Caldicellulosiruptor saccharolyticus.</title>
        <authorList>
            <person name="van de Werken H.J."/>
            <person name="Verhaart M.R."/>
            <person name="VanFossen A.L."/>
            <person name="Willquist K."/>
            <person name="Lewis D.L."/>
            <person name="Nichols J.D."/>
            <person name="Goorissen H.P."/>
            <person name="Mongodin E.F."/>
            <person name="Nelson K.E."/>
            <person name="van Niel E.W."/>
            <person name="Stams A.J."/>
            <person name="Ward D.E."/>
            <person name="de Vos W.M."/>
            <person name="van der Oost J."/>
            <person name="Kelly R.M."/>
            <person name="Kengen S.W."/>
        </authorList>
    </citation>
    <scope>NUCLEOTIDE SEQUENCE [LARGE SCALE GENOMIC DNA]</scope>
    <source>
        <strain evidence="2">ATCC 43494 / DSM 8903 / Tp8T 6331</strain>
    </source>
</reference>
<dbReference type="STRING" id="351627.Csac_2095"/>
<dbReference type="AlphaFoldDB" id="A4XL93"/>
<dbReference type="RefSeq" id="WP_011917613.1">
    <property type="nucleotide sequence ID" value="NC_009437.1"/>
</dbReference>
<protein>
    <submittedName>
        <fullName evidence="1">Uncharacterized protein</fullName>
    </submittedName>
</protein>